<comment type="function">
    <text evidence="1">Core subunit of the mitochondrial membrane respiratory chain NADH dehydrogenase (Complex I) that is believed to belong to the minimal assembly required for catalysis. Complex I functions in the transfer of electrons from NADH to the respiratory chain. The immediate electron acceptor for the enzyme is believed to be ubiquinone.</text>
</comment>
<keyword evidence="15 18" id="KW-0496">Mitochondrion</keyword>
<keyword evidence="11 18" id="KW-0249">Electron transport</keyword>
<evidence type="ECO:0000256" key="15">
    <source>
        <dbReference type="ARBA" id="ARBA00023128"/>
    </source>
</evidence>
<evidence type="ECO:0000256" key="10">
    <source>
        <dbReference type="ARBA" id="ARBA00022967"/>
    </source>
</evidence>
<dbReference type="GO" id="GO:0006120">
    <property type="term" value="P:mitochondrial electron transport, NADH to ubiquinone"/>
    <property type="evidence" value="ECO:0007669"/>
    <property type="project" value="InterPro"/>
</dbReference>
<feature type="transmembrane region" description="Helical" evidence="18">
    <location>
        <begin position="118"/>
        <end position="139"/>
    </location>
</feature>
<dbReference type="PANTHER" id="PTHR46552:SF1">
    <property type="entry name" value="NADH-UBIQUINONE OXIDOREDUCTASE CHAIN 2"/>
    <property type="match status" value="1"/>
</dbReference>
<keyword evidence="7 18" id="KW-0679">Respiratory chain</keyword>
<evidence type="ECO:0000256" key="2">
    <source>
        <dbReference type="ARBA" id="ARBA00004448"/>
    </source>
</evidence>
<evidence type="ECO:0000256" key="1">
    <source>
        <dbReference type="ARBA" id="ARBA00003257"/>
    </source>
</evidence>
<dbReference type="GO" id="GO:0008137">
    <property type="term" value="F:NADH dehydrogenase (ubiquinone) activity"/>
    <property type="evidence" value="ECO:0007669"/>
    <property type="project" value="UniProtKB-EC"/>
</dbReference>
<keyword evidence="10 18" id="KW-1278">Translocase</keyword>
<dbReference type="PRINTS" id="PR01436">
    <property type="entry name" value="NADHDHGNASE2"/>
</dbReference>
<evidence type="ECO:0000256" key="9">
    <source>
        <dbReference type="ARBA" id="ARBA00022792"/>
    </source>
</evidence>
<protein>
    <recommendedName>
        <fullName evidence="5 18">NADH-ubiquinone oxidoreductase chain 2</fullName>
        <ecNumber evidence="4 18">7.1.1.2</ecNumber>
    </recommendedName>
</protein>
<dbReference type="GO" id="GO:0005743">
    <property type="term" value="C:mitochondrial inner membrane"/>
    <property type="evidence" value="ECO:0007669"/>
    <property type="project" value="UniProtKB-SubCell"/>
</dbReference>
<keyword evidence="12 18" id="KW-1133">Transmembrane helix</keyword>
<proteinExistence type="inferred from homology"/>
<dbReference type="Pfam" id="PF00361">
    <property type="entry name" value="Proton_antipo_M"/>
    <property type="match status" value="1"/>
</dbReference>
<dbReference type="InterPro" id="IPR001750">
    <property type="entry name" value="ND/Mrp_TM"/>
</dbReference>
<keyword evidence="8 18" id="KW-0812">Transmembrane</keyword>
<feature type="transmembrane region" description="Helical" evidence="18">
    <location>
        <begin position="313"/>
        <end position="335"/>
    </location>
</feature>
<sequence length="336" mass="39064">MMKLSNLLFMISVMVGTLISISSNSWVSMWVGLEINLLSIIPLMDNKIKSSSESSIKYFVTQALASTIFLFSIIIMSKNLYNFYNLNSNLMIIMNMSLLTKMGAAPFHFWFPEIMEGLNWMTSLIMLTWQKIAPMMILMSNISTMKFLFIIIILFLIIGGVMGLNQTSLRKILAYSSINHIGWMIAAFCMNFSIWLIYFLVYSLISCMLIISFSKLMVFNLNQLFSQLKLNEMVKFSININFLSMGGLPPFIGFFPKWLTINSLIMNDLMILSMIMVILTLMTLFYYTRIMIFSFLMNSDYLNFYFIKKSKNFLFFTFNLINLMSLLILILVYIFF</sequence>
<feature type="transmembrane region" description="Helical" evidence="18">
    <location>
        <begin position="200"/>
        <end position="219"/>
    </location>
</feature>
<name>A0A4P8D2L0_STEPN</name>
<keyword evidence="6" id="KW-0813">Transport</keyword>
<reference evidence="20" key="1">
    <citation type="submission" date="2018-08" db="EMBL/GenBank/DDBJ databases">
        <title>High-level phylogeny of Polyphaga (Insecta: Coleoptera) inferred from mitogenome sequences.</title>
        <authorList>
            <person name="Yuan M.-L."/>
        </authorList>
    </citation>
    <scope>NUCLEOTIDE SEQUENCE</scope>
</reference>
<evidence type="ECO:0000256" key="3">
    <source>
        <dbReference type="ARBA" id="ARBA00007012"/>
    </source>
</evidence>
<comment type="subcellular location">
    <subcellularLocation>
        <location evidence="2 18">Mitochondrion inner membrane</location>
        <topology evidence="2 18">Multi-pass membrane protein</topology>
    </subcellularLocation>
</comment>
<comment type="catalytic activity">
    <reaction evidence="17 18">
        <text>a ubiquinone + NADH + 5 H(+)(in) = a ubiquinol + NAD(+) + 4 H(+)(out)</text>
        <dbReference type="Rhea" id="RHEA:29091"/>
        <dbReference type="Rhea" id="RHEA-COMP:9565"/>
        <dbReference type="Rhea" id="RHEA-COMP:9566"/>
        <dbReference type="ChEBI" id="CHEBI:15378"/>
        <dbReference type="ChEBI" id="CHEBI:16389"/>
        <dbReference type="ChEBI" id="CHEBI:17976"/>
        <dbReference type="ChEBI" id="CHEBI:57540"/>
        <dbReference type="ChEBI" id="CHEBI:57945"/>
        <dbReference type="EC" id="7.1.1.2"/>
    </reaction>
</comment>
<comment type="function">
    <text evidence="18">Core subunit of the mitochondrial membrane respiratory chain NADH dehydrogenase (Complex I) which catalyzes electron transfer from NADH through the respiratory chain, using ubiquinone as an electron acceptor. Essential for the catalytic activity and assembly of complex I.</text>
</comment>
<feature type="transmembrane region" description="Helical" evidence="18">
    <location>
        <begin position="7"/>
        <end position="23"/>
    </location>
</feature>
<keyword evidence="13 18" id="KW-0520">NAD</keyword>
<dbReference type="AlphaFoldDB" id="A0A4P8D2L0"/>
<keyword evidence="14 18" id="KW-0830">Ubiquinone</keyword>
<gene>
    <name evidence="20" type="primary">nad2</name>
</gene>
<feature type="transmembrane region" description="Helical" evidence="18">
    <location>
        <begin position="89"/>
        <end position="111"/>
    </location>
</feature>
<keyword evidence="16 18" id="KW-0472">Membrane</keyword>
<dbReference type="EC" id="7.1.1.2" evidence="4 18"/>
<feature type="transmembrane region" description="Helical" evidence="18">
    <location>
        <begin position="58"/>
        <end position="77"/>
    </location>
</feature>
<dbReference type="PANTHER" id="PTHR46552">
    <property type="entry name" value="NADH-UBIQUINONE OXIDOREDUCTASE CHAIN 2"/>
    <property type="match status" value="1"/>
</dbReference>
<evidence type="ECO:0000256" key="8">
    <source>
        <dbReference type="ARBA" id="ARBA00022692"/>
    </source>
</evidence>
<keyword evidence="9 18" id="KW-0999">Mitochondrion inner membrane</keyword>
<evidence type="ECO:0000256" key="12">
    <source>
        <dbReference type="ARBA" id="ARBA00022989"/>
    </source>
</evidence>
<evidence type="ECO:0000256" key="7">
    <source>
        <dbReference type="ARBA" id="ARBA00022660"/>
    </source>
</evidence>
<feature type="domain" description="NADH:quinone oxidoreductase/Mrp antiporter transmembrane" evidence="19">
    <location>
        <begin position="23"/>
        <end position="283"/>
    </location>
</feature>
<evidence type="ECO:0000313" key="20">
    <source>
        <dbReference type="EMBL" id="QCI56369.1"/>
    </source>
</evidence>
<feature type="transmembrane region" description="Helical" evidence="18">
    <location>
        <begin position="240"/>
        <end position="259"/>
    </location>
</feature>
<dbReference type="InterPro" id="IPR050175">
    <property type="entry name" value="Complex_I_Subunit_2"/>
</dbReference>
<comment type="similarity">
    <text evidence="3 18">Belongs to the complex I subunit 2 family.</text>
</comment>
<organism evidence="20">
    <name type="scientific">Stegobium paniceum</name>
    <name type="common">Drugstore beetle</name>
    <dbReference type="NCBI Taxonomy" id="295656"/>
    <lineage>
        <taxon>Eukaryota</taxon>
        <taxon>Metazoa</taxon>
        <taxon>Ecdysozoa</taxon>
        <taxon>Arthropoda</taxon>
        <taxon>Hexapoda</taxon>
        <taxon>Insecta</taxon>
        <taxon>Pterygota</taxon>
        <taxon>Neoptera</taxon>
        <taxon>Endopterygota</taxon>
        <taxon>Coleoptera</taxon>
        <taxon>Polyphaga</taxon>
        <taxon>Bostrichiformia</taxon>
        <taxon>Ptinidae</taxon>
        <taxon>Anobiinae</taxon>
        <taxon>Stegobium</taxon>
    </lineage>
</organism>
<evidence type="ECO:0000256" key="6">
    <source>
        <dbReference type="ARBA" id="ARBA00022448"/>
    </source>
</evidence>
<evidence type="ECO:0000256" key="4">
    <source>
        <dbReference type="ARBA" id="ARBA00012944"/>
    </source>
</evidence>
<evidence type="ECO:0000256" key="14">
    <source>
        <dbReference type="ARBA" id="ARBA00023075"/>
    </source>
</evidence>
<geneLocation type="mitochondrion" evidence="20"/>
<evidence type="ECO:0000256" key="16">
    <source>
        <dbReference type="ARBA" id="ARBA00023136"/>
    </source>
</evidence>
<evidence type="ECO:0000256" key="11">
    <source>
        <dbReference type="ARBA" id="ARBA00022982"/>
    </source>
</evidence>
<dbReference type="EMBL" id="MH817140">
    <property type="protein sequence ID" value="QCI56369.1"/>
    <property type="molecule type" value="Genomic_DNA"/>
</dbReference>
<evidence type="ECO:0000259" key="19">
    <source>
        <dbReference type="Pfam" id="PF00361"/>
    </source>
</evidence>
<evidence type="ECO:0000256" key="13">
    <source>
        <dbReference type="ARBA" id="ARBA00023027"/>
    </source>
</evidence>
<dbReference type="InterPro" id="IPR003917">
    <property type="entry name" value="NADH_UbQ_OxRdtase_chain2"/>
</dbReference>
<accession>A0A4P8D2L0</accession>
<feature type="transmembrane region" description="Helical" evidence="18">
    <location>
        <begin position="145"/>
        <end position="165"/>
    </location>
</feature>
<evidence type="ECO:0000256" key="17">
    <source>
        <dbReference type="ARBA" id="ARBA00049551"/>
    </source>
</evidence>
<evidence type="ECO:0000256" key="5">
    <source>
        <dbReference type="ARBA" id="ARBA00021008"/>
    </source>
</evidence>
<feature type="transmembrane region" description="Helical" evidence="18">
    <location>
        <begin position="271"/>
        <end position="292"/>
    </location>
</feature>
<evidence type="ECO:0000256" key="18">
    <source>
        <dbReference type="RuleBase" id="RU003403"/>
    </source>
</evidence>